<dbReference type="GO" id="GO:0006508">
    <property type="term" value="P:proteolysis"/>
    <property type="evidence" value="ECO:0007669"/>
    <property type="project" value="UniProtKB-KW"/>
</dbReference>
<gene>
    <name evidence="7" type="primary">Senp7_0</name>
    <name evidence="7" type="ORF">G6Z75_0001215</name>
</gene>
<dbReference type="Pfam" id="PF02902">
    <property type="entry name" value="Peptidase_C48"/>
    <property type="match status" value="2"/>
</dbReference>
<dbReference type="SUPFAM" id="SSF54001">
    <property type="entry name" value="Cysteine proteinases"/>
    <property type="match status" value="1"/>
</dbReference>
<evidence type="ECO:0000313" key="7">
    <source>
        <dbReference type="EMBL" id="KAG5310830.1"/>
    </source>
</evidence>
<dbReference type="AlphaFoldDB" id="A0A836EN23"/>
<dbReference type="EMBL" id="JAANHZ010000467">
    <property type="protein sequence ID" value="KAG5310830.1"/>
    <property type="molecule type" value="Genomic_DNA"/>
</dbReference>
<dbReference type="PANTHER" id="PTHR46896:SF3">
    <property type="entry name" value="FI06413P-RELATED"/>
    <property type="match status" value="1"/>
</dbReference>
<dbReference type="GO" id="GO:0005634">
    <property type="term" value="C:nucleus"/>
    <property type="evidence" value="ECO:0007669"/>
    <property type="project" value="TreeGrafter"/>
</dbReference>
<dbReference type="GO" id="GO:0016926">
    <property type="term" value="P:protein desumoylation"/>
    <property type="evidence" value="ECO:0007669"/>
    <property type="project" value="TreeGrafter"/>
</dbReference>
<sequence length="335" mass="38929">IVIYPPLPTKGGIAINIYVCLPEDNFLNDVIIDFYLKYLSLEVLSEFDQHRTHVFSLFFYKRYAQNTMSMTLVAKWHARIQTKDIDIFEKDFVIIPINKNAHWFLVIVCFPGLLEKVSTAKTRENDSNKTKPITIDFTTIPPVPIITIDYGSERNEAEDNDDEIKIEIDKKIRTRVIATLRDYLSCEYVAKLGVKKIFSEDTIKGECLKVHQQSNFADCGLYVLQYVESFFKINYTLPIKILKKWFKEIIITRKREEISNLLIKLMSNTKGNETLINLPTTNFPKQDSKLKSKVKNWTDIKTAKLESKNNKRSTSNTNLLGQLTDHSLFFKLIRP</sequence>
<keyword evidence="5" id="KW-0378">Hydrolase</keyword>
<dbReference type="InterPro" id="IPR051947">
    <property type="entry name" value="Sentrin-specific_protease"/>
</dbReference>
<dbReference type="InterPro" id="IPR038765">
    <property type="entry name" value="Papain-like_cys_pep_sf"/>
</dbReference>
<feature type="non-terminal residue" evidence="7">
    <location>
        <position position="335"/>
    </location>
</feature>
<dbReference type="PANTHER" id="PTHR46896">
    <property type="entry name" value="SENTRIN-SPECIFIC PROTEASE"/>
    <property type="match status" value="1"/>
</dbReference>
<protein>
    <submittedName>
        <fullName evidence="7">SENP7 protease</fullName>
    </submittedName>
</protein>
<evidence type="ECO:0000256" key="1">
    <source>
        <dbReference type="ARBA" id="ARBA00005234"/>
    </source>
</evidence>
<evidence type="ECO:0000313" key="8">
    <source>
        <dbReference type="Proteomes" id="UP000667349"/>
    </source>
</evidence>
<proteinExistence type="inferred from homology"/>
<keyword evidence="4" id="KW-0833">Ubl conjugation pathway</keyword>
<dbReference type="InterPro" id="IPR003653">
    <property type="entry name" value="Peptidase_C48_C"/>
</dbReference>
<keyword evidence="8" id="KW-1185">Reference proteome</keyword>
<accession>A0A836EN23</accession>
<evidence type="ECO:0000256" key="5">
    <source>
        <dbReference type="ARBA" id="ARBA00022801"/>
    </source>
</evidence>
<name>A0A836EN23_9HYME</name>
<feature type="domain" description="Ubiquitin-like protease family profile" evidence="6">
    <location>
        <begin position="11"/>
        <end position="230"/>
    </location>
</feature>
<comment type="caution">
    <text evidence="7">The sequence shown here is derived from an EMBL/GenBank/DDBJ whole genome shotgun (WGS) entry which is preliminary data.</text>
</comment>
<dbReference type="Proteomes" id="UP000667349">
    <property type="component" value="Unassembled WGS sequence"/>
</dbReference>
<evidence type="ECO:0000256" key="4">
    <source>
        <dbReference type="ARBA" id="ARBA00022786"/>
    </source>
</evidence>
<evidence type="ECO:0000259" key="6">
    <source>
        <dbReference type="PROSITE" id="PS50600"/>
    </source>
</evidence>
<keyword evidence="3 7" id="KW-0645">Protease</keyword>
<dbReference type="GO" id="GO:0070139">
    <property type="term" value="F:SUMO-specific endopeptidase activity"/>
    <property type="evidence" value="ECO:0007669"/>
    <property type="project" value="TreeGrafter"/>
</dbReference>
<evidence type="ECO:0000256" key="2">
    <source>
        <dbReference type="ARBA" id="ARBA00022553"/>
    </source>
</evidence>
<reference evidence="7" key="1">
    <citation type="submission" date="2020-02" db="EMBL/GenBank/DDBJ databases">
        <title>Relaxed selection underlies rapid genomic changes in the transitions from sociality to social parasitism in ants.</title>
        <authorList>
            <person name="Bi X."/>
        </authorList>
    </citation>
    <scope>NUCLEOTIDE SEQUENCE</scope>
    <source>
        <strain evidence="7">BGI-DK2013a</strain>
        <tissue evidence="7">Whole body</tissue>
    </source>
</reference>
<feature type="non-terminal residue" evidence="7">
    <location>
        <position position="1"/>
    </location>
</feature>
<dbReference type="Gene3D" id="3.40.395.10">
    <property type="entry name" value="Adenoviral Proteinase, Chain A"/>
    <property type="match status" value="1"/>
</dbReference>
<comment type="similarity">
    <text evidence="1">Belongs to the peptidase C48 family.</text>
</comment>
<dbReference type="GO" id="GO:0005737">
    <property type="term" value="C:cytoplasm"/>
    <property type="evidence" value="ECO:0007669"/>
    <property type="project" value="TreeGrafter"/>
</dbReference>
<evidence type="ECO:0000256" key="3">
    <source>
        <dbReference type="ARBA" id="ARBA00022670"/>
    </source>
</evidence>
<dbReference type="PROSITE" id="PS50600">
    <property type="entry name" value="ULP_PROTEASE"/>
    <property type="match status" value="1"/>
</dbReference>
<keyword evidence="2" id="KW-0597">Phosphoprotein</keyword>
<organism evidence="7 8">
    <name type="scientific">Acromyrmex insinuator</name>
    <dbReference type="NCBI Taxonomy" id="230686"/>
    <lineage>
        <taxon>Eukaryota</taxon>
        <taxon>Metazoa</taxon>
        <taxon>Ecdysozoa</taxon>
        <taxon>Arthropoda</taxon>
        <taxon>Hexapoda</taxon>
        <taxon>Insecta</taxon>
        <taxon>Pterygota</taxon>
        <taxon>Neoptera</taxon>
        <taxon>Endopterygota</taxon>
        <taxon>Hymenoptera</taxon>
        <taxon>Apocrita</taxon>
        <taxon>Aculeata</taxon>
        <taxon>Formicoidea</taxon>
        <taxon>Formicidae</taxon>
        <taxon>Myrmicinae</taxon>
        <taxon>Acromyrmex</taxon>
    </lineage>
</organism>